<feature type="non-terminal residue" evidence="3">
    <location>
        <position position="570"/>
    </location>
</feature>
<evidence type="ECO:0000256" key="1">
    <source>
        <dbReference type="ARBA" id="ARBA00022884"/>
    </source>
</evidence>
<sequence length="570" mass="63419">LEKEREEAQHQQEDVLEVKPSQTSQPQLFEINGPAVPGTPVPGKKDWVVGKYGRVLPILKLKKSYKIKMVKYDPSKHCHAARVFKDDKTSTPADTSCHKLTWEINTPDSEITRKRKGEFPQTSASVKKIKKSVLSPAEYFRNIQKLAPKMEEVEFVKSGTGHVNAATKLIKSNRFDSDLESDSEGNSFNQNVSDRLQTGKNNQLHGPTTGCRTVKENNEVVKLKCNENKSNKNTMSQSADKRLIESASVNKNALATLGPKMTEVEFVKVRSGHVNAANKLLKSNRFDSDLESDSEGNSFSQNVTPGPQTKVISGAETSKPPQLKHTLQKESCASTVNKIPKFGGLSILGLLGSCSKTCQEKLEMSNDSEDYESGDKEGIDKIVKEDEESEGNDEDEEIDGKEEKEDGESQDIDEDKFVEEDEESDEKEDESEGSDEEEDGESEDIDEDEDNDEKEDGEDEDIDEKEDGESQDIDGDKIVEEEDKSEGSDEEEDGESEDIDEEDGESEDIDEEEDGESGDIDEEEDGESGDIDEEEDGESEDIDEDEDNDEKEDGESQDIDAEGESMEDKD</sequence>
<dbReference type="EMBL" id="CAJHNH020008510">
    <property type="protein sequence ID" value="CAG5136250.1"/>
    <property type="molecule type" value="Genomic_DNA"/>
</dbReference>
<feature type="region of interest" description="Disordered" evidence="2">
    <location>
        <begin position="288"/>
        <end position="326"/>
    </location>
</feature>
<dbReference type="GO" id="GO:0003723">
    <property type="term" value="F:RNA binding"/>
    <property type="evidence" value="ECO:0007669"/>
    <property type="project" value="UniProtKB-KW"/>
</dbReference>
<evidence type="ECO:0000313" key="4">
    <source>
        <dbReference type="Proteomes" id="UP000678393"/>
    </source>
</evidence>
<feature type="region of interest" description="Disordered" evidence="2">
    <location>
        <begin position="178"/>
        <end position="211"/>
    </location>
</feature>
<comment type="caution">
    <text evidence="3">The sequence shown here is derived from an EMBL/GenBank/DDBJ whole genome shotgun (WGS) entry which is preliminary data.</text>
</comment>
<feature type="compositionally biased region" description="Basic and acidic residues" evidence="2">
    <location>
        <begin position="373"/>
        <end position="384"/>
    </location>
</feature>
<dbReference type="PANTHER" id="PTHR48029">
    <property type="entry name" value="NUCLEOLAR PROTEIN 8"/>
    <property type="match status" value="1"/>
</dbReference>
<feature type="compositionally biased region" description="Acidic residues" evidence="2">
    <location>
        <begin position="385"/>
        <end position="570"/>
    </location>
</feature>
<organism evidence="3 4">
    <name type="scientific">Candidula unifasciata</name>
    <dbReference type="NCBI Taxonomy" id="100452"/>
    <lineage>
        <taxon>Eukaryota</taxon>
        <taxon>Metazoa</taxon>
        <taxon>Spiralia</taxon>
        <taxon>Lophotrochozoa</taxon>
        <taxon>Mollusca</taxon>
        <taxon>Gastropoda</taxon>
        <taxon>Heterobranchia</taxon>
        <taxon>Euthyneura</taxon>
        <taxon>Panpulmonata</taxon>
        <taxon>Eupulmonata</taxon>
        <taxon>Stylommatophora</taxon>
        <taxon>Helicina</taxon>
        <taxon>Helicoidea</taxon>
        <taxon>Geomitridae</taxon>
        <taxon>Candidula</taxon>
    </lineage>
</organism>
<feature type="compositionally biased region" description="Polar residues" evidence="2">
    <location>
        <begin position="295"/>
        <end position="320"/>
    </location>
</feature>
<gene>
    <name evidence="3" type="ORF">CUNI_LOCUS21808</name>
</gene>
<dbReference type="AlphaFoldDB" id="A0A8S4A6P4"/>
<dbReference type="PANTHER" id="PTHR48029:SF1">
    <property type="entry name" value="NUCLEOLAR PROTEIN 8"/>
    <property type="match status" value="1"/>
</dbReference>
<feature type="region of interest" description="Disordered" evidence="2">
    <location>
        <begin position="1"/>
        <end position="25"/>
    </location>
</feature>
<protein>
    <submittedName>
        <fullName evidence="3">Uncharacterized protein</fullName>
    </submittedName>
</protein>
<name>A0A8S4A6P4_9EUPU</name>
<feature type="compositionally biased region" description="Basic and acidic residues" evidence="2">
    <location>
        <begin position="1"/>
        <end position="17"/>
    </location>
</feature>
<dbReference type="OrthoDB" id="21643at2759"/>
<evidence type="ECO:0000313" key="3">
    <source>
        <dbReference type="EMBL" id="CAG5136250.1"/>
    </source>
</evidence>
<feature type="compositionally biased region" description="Polar residues" evidence="2">
    <location>
        <begin position="184"/>
        <end position="206"/>
    </location>
</feature>
<keyword evidence="4" id="KW-1185">Reference proteome</keyword>
<accession>A0A8S4A6P4</accession>
<keyword evidence="1" id="KW-0694">RNA-binding</keyword>
<evidence type="ECO:0000256" key="2">
    <source>
        <dbReference type="SAM" id="MobiDB-lite"/>
    </source>
</evidence>
<proteinExistence type="predicted"/>
<dbReference type="Proteomes" id="UP000678393">
    <property type="component" value="Unassembled WGS sequence"/>
</dbReference>
<feature type="region of interest" description="Disordered" evidence="2">
    <location>
        <begin position="363"/>
        <end position="570"/>
    </location>
</feature>
<feature type="non-terminal residue" evidence="3">
    <location>
        <position position="1"/>
    </location>
</feature>
<reference evidence="3" key="1">
    <citation type="submission" date="2021-04" db="EMBL/GenBank/DDBJ databases">
        <authorList>
            <consortium name="Molecular Ecology Group"/>
        </authorList>
    </citation>
    <scope>NUCLEOTIDE SEQUENCE</scope>
</reference>